<dbReference type="InterPro" id="IPR035979">
    <property type="entry name" value="RBD_domain_sf"/>
</dbReference>
<protein>
    <recommendedName>
        <fullName evidence="4">RRM domain-containing protein</fullName>
    </recommendedName>
</protein>
<keyword evidence="6" id="KW-1185">Reference proteome</keyword>
<evidence type="ECO:0000313" key="5">
    <source>
        <dbReference type="EMBL" id="KAK1921206.1"/>
    </source>
</evidence>
<evidence type="ECO:0000256" key="3">
    <source>
        <dbReference type="SAM" id="MobiDB-lite"/>
    </source>
</evidence>
<evidence type="ECO:0000256" key="2">
    <source>
        <dbReference type="PROSITE-ProRule" id="PRU00176"/>
    </source>
</evidence>
<name>A0AAD9FMQ4_PAPLA</name>
<comment type="caution">
    <text evidence="5">The sequence shown here is derived from an EMBL/GenBank/DDBJ whole genome shotgun (WGS) entry which is preliminary data.</text>
</comment>
<evidence type="ECO:0000256" key="1">
    <source>
        <dbReference type="ARBA" id="ARBA00022884"/>
    </source>
</evidence>
<feature type="region of interest" description="Disordered" evidence="3">
    <location>
        <begin position="512"/>
        <end position="592"/>
    </location>
</feature>
<dbReference type="Pfam" id="PF00076">
    <property type="entry name" value="RRM_1"/>
    <property type="match status" value="1"/>
</dbReference>
<feature type="region of interest" description="Disordered" evidence="3">
    <location>
        <begin position="114"/>
        <end position="137"/>
    </location>
</feature>
<feature type="domain" description="RRM" evidence="4">
    <location>
        <begin position="140"/>
        <end position="212"/>
    </location>
</feature>
<organism evidence="5 6">
    <name type="scientific">Papiliotrema laurentii</name>
    <name type="common">Cryptococcus laurentii</name>
    <dbReference type="NCBI Taxonomy" id="5418"/>
    <lineage>
        <taxon>Eukaryota</taxon>
        <taxon>Fungi</taxon>
        <taxon>Dikarya</taxon>
        <taxon>Basidiomycota</taxon>
        <taxon>Agaricomycotina</taxon>
        <taxon>Tremellomycetes</taxon>
        <taxon>Tremellales</taxon>
        <taxon>Rhynchogastremaceae</taxon>
        <taxon>Papiliotrema</taxon>
    </lineage>
</organism>
<feature type="region of interest" description="Disordered" evidence="3">
    <location>
        <begin position="281"/>
        <end position="350"/>
    </location>
</feature>
<dbReference type="PROSITE" id="PS50102">
    <property type="entry name" value="RRM"/>
    <property type="match status" value="1"/>
</dbReference>
<dbReference type="Gene3D" id="3.30.70.330">
    <property type="match status" value="1"/>
</dbReference>
<dbReference type="Proteomes" id="UP001182556">
    <property type="component" value="Unassembled WGS sequence"/>
</dbReference>
<accession>A0AAD9FMQ4</accession>
<dbReference type="GO" id="GO:0003723">
    <property type="term" value="F:RNA binding"/>
    <property type="evidence" value="ECO:0007669"/>
    <property type="project" value="UniProtKB-UniRule"/>
</dbReference>
<dbReference type="EMBL" id="JAODAN010000011">
    <property type="protein sequence ID" value="KAK1921206.1"/>
    <property type="molecule type" value="Genomic_DNA"/>
</dbReference>
<feature type="compositionally biased region" description="Low complexity" evidence="3">
    <location>
        <begin position="512"/>
        <end position="529"/>
    </location>
</feature>
<dbReference type="PANTHER" id="PTHR10352">
    <property type="entry name" value="EUKARYOTIC TRANSLATION INITIATION FACTOR 3 SUBUNIT G"/>
    <property type="match status" value="1"/>
</dbReference>
<evidence type="ECO:0000313" key="6">
    <source>
        <dbReference type="Proteomes" id="UP001182556"/>
    </source>
</evidence>
<evidence type="ECO:0000259" key="4">
    <source>
        <dbReference type="PROSITE" id="PS50102"/>
    </source>
</evidence>
<dbReference type="SUPFAM" id="SSF54928">
    <property type="entry name" value="RNA-binding domain, RBD"/>
    <property type="match status" value="1"/>
</dbReference>
<dbReference type="AlphaFoldDB" id="A0AAD9FMQ4"/>
<dbReference type="InterPro" id="IPR000504">
    <property type="entry name" value="RRM_dom"/>
</dbReference>
<feature type="compositionally biased region" description="Polar residues" evidence="3">
    <location>
        <begin position="283"/>
        <end position="297"/>
    </location>
</feature>
<sequence length="592" mass="63802">MSPAHPRSSSPRAIFAFEAPIHPGRLQHSVPTPRKDGFGFHPFTNPPSVSKTDELPWTRPLLASPSYDAGSNAFTILNNYYSRLDLPPCDAELDSFRQRYHRDCEMIHRALKLRDGQMQPSPEGGFSPAPRPDQAGHDNMTVFVGGLAPNIHADLIRAIFTPFGAIDYVKTPPAKGCGFVKYFSKADAERAIEKMQGFEIDRHRLRLSWGRSASGEKSGPTVGAQKLQRLVQYIQPQLASRILTAIDEVFDGNTQIFREGLQYLAIANGAAASQDGPVGGETLISTKLTSPGSTASKQDSRSGAGRMPMLNPSAKTFTTSPGQQSRQSRAESSSGSESSLHDDPPWIQRSPRDDAEAVKDFHWDGLERQSSYSSDEHEQRTPVTRAGLEGFNPAMVGYDDDTSYPLPAESGGAGLPLHREAPFVATGYGTEGGKVGSAKIDLRSVPQAFTGTWNPVNSRESSEGSANSFGPVGVAPIFQTWDHNALHVGNKEFLTAHMSRLSTSAPAIPAADASSIKTSATASTMPSSAYLPRRSSDSDEQKSSVAKGAHRRIQPWSVEWKSGPQRDTSGFARGLGNGSTPFTPLPNGRGTG</sequence>
<feature type="compositionally biased region" description="Basic and acidic residues" evidence="3">
    <location>
        <begin position="339"/>
        <end position="350"/>
    </location>
</feature>
<dbReference type="SMART" id="SM00360">
    <property type="entry name" value="RRM"/>
    <property type="match status" value="1"/>
</dbReference>
<keyword evidence="1 2" id="KW-0694">RNA-binding</keyword>
<reference evidence="5" key="1">
    <citation type="submission" date="2023-02" db="EMBL/GenBank/DDBJ databases">
        <title>Identification and recombinant expression of a fungal hydrolase from Papiliotrema laurentii that hydrolyzes apple cutin and clears colloidal polyester polyurethane.</title>
        <authorList>
            <consortium name="DOE Joint Genome Institute"/>
            <person name="Roman V.A."/>
            <person name="Bojanowski C."/>
            <person name="Crable B.R."/>
            <person name="Wagner D.N."/>
            <person name="Hung C.S."/>
            <person name="Nadeau L.J."/>
            <person name="Schratz L."/>
            <person name="Haridas S."/>
            <person name="Pangilinan J."/>
            <person name="Lipzen A."/>
            <person name="Na H."/>
            <person name="Yan M."/>
            <person name="Ng V."/>
            <person name="Grigoriev I.V."/>
            <person name="Spatafora J.W."/>
            <person name="Barlow D."/>
            <person name="Biffinger J."/>
            <person name="Kelley-Loughnane N."/>
            <person name="Varaljay V.A."/>
            <person name="Crookes-Goodson W.J."/>
        </authorList>
    </citation>
    <scope>NUCLEOTIDE SEQUENCE</scope>
    <source>
        <strain evidence="5">5307AH</strain>
    </source>
</reference>
<dbReference type="InterPro" id="IPR012677">
    <property type="entry name" value="Nucleotide-bd_a/b_plait_sf"/>
</dbReference>
<gene>
    <name evidence="5" type="ORF">DB88DRAFT_93102</name>
</gene>
<proteinExistence type="predicted"/>
<feature type="compositionally biased region" description="Low complexity" evidence="3">
    <location>
        <begin position="322"/>
        <end position="338"/>
    </location>
</feature>